<reference evidence="1 2" key="2">
    <citation type="journal article" date="2017" name="Genome Biol.">
        <title>New reference genome sequences of hot pepper reveal the massive evolution of plant disease-resistance genes by retroduplication.</title>
        <authorList>
            <person name="Kim S."/>
            <person name="Park J."/>
            <person name="Yeom S.I."/>
            <person name="Kim Y.M."/>
            <person name="Seo E."/>
            <person name="Kim K.T."/>
            <person name="Kim M.S."/>
            <person name="Lee J.M."/>
            <person name="Cheong K."/>
            <person name="Shin H.S."/>
            <person name="Kim S.B."/>
            <person name="Han K."/>
            <person name="Lee J."/>
            <person name="Park M."/>
            <person name="Lee H.A."/>
            <person name="Lee H.Y."/>
            <person name="Lee Y."/>
            <person name="Oh S."/>
            <person name="Lee J.H."/>
            <person name="Choi E."/>
            <person name="Choi E."/>
            <person name="Lee S.E."/>
            <person name="Jeon J."/>
            <person name="Kim H."/>
            <person name="Choi G."/>
            <person name="Song H."/>
            <person name="Lee J."/>
            <person name="Lee S.C."/>
            <person name="Kwon J.K."/>
            <person name="Lee H.Y."/>
            <person name="Koo N."/>
            <person name="Hong Y."/>
            <person name="Kim R.W."/>
            <person name="Kang W.H."/>
            <person name="Huh J.H."/>
            <person name="Kang B.C."/>
            <person name="Yang T.J."/>
            <person name="Lee Y.H."/>
            <person name="Bennetzen J.L."/>
            <person name="Choi D."/>
        </authorList>
    </citation>
    <scope>NUCLEOTIDE SEQUENCE [LARGE SCALE GENOMIC DNA]</scope>
    <source>
        <strain evidence="2">cv. CM334</strain>
    </source>
</reference>
<dbReference type="Gramene" id="PHT65146">
    <property type="protein sequence ID" value="PHT65146"/>
    <property type="gene ID" value="T459_29571"/>
</dbReference>
<dbReference type="STRING" id="4072.A0A2G2Y5V4"/>
<dbReference type="AlphaFoldDB" id="A0A2G2Y5V4"/>
<keyword evidence="2" id="KW-1185">Reference proteome</keyword>
<sequence length="171" mass="19437">MDYLSNFASKKIVPLGSLVQQSIDQDDHEEIKQWLDKKEKSSTVFVSFGSEFFLSKEEILEVVQGLELSKVNFILVIRFPHGEKIGMQDALPEGYLERVEERGMIMEEWAREATILQHPSIGGFVIRKVVVEESEDAVRKKAKELSEMMNAKGDEEIDCVAEELVALCSNK</sequence>
<dbReference type="GO" id="GO:1901135">
    <property type="term" value="P:carbohydrate derivative metabolic process"/>
    <property type="evidence" value="ECO:0007669"/>
    <property type="project" value="UniProtKB-ARBA"/>
</dbReference>
<dbReference type="OMA" id="MIMEEWA"/>
<dbReference type="Proteomes" id="UP000222542">
    <property type="component" value="Unassembled WGS sequence"/>
</dbReference>
<gene>
    <name evidence="1" type="ORF">T459_29571</name>
</gene>
<evidence type="ECO:0000313" key="1">
    <source>
        <dbReference type="EMBL" id="PHT65146.1"/>
    </source>
</evidence>
<name>A0A2G2Y5V4_CAPAN</name>
<dbReference type="EMBL" id="AYRZ02000012">
    <property type="protein sequence ID" value="PHT65146.1"/>
    <property type="molecule type" value="Genomic_DNA"/>
</dbReference>
<organism evidence="1 2">
    <name type="scientific">Capsicum annuum</name>
    <name type="common">Capsicum pepper</name>
    <dbReference type="NCBI Taxonomy" id="4072"/>
    <lineage>
        <taxon>Eukaryota</taxon>
        <taxon>Viridiplantae</taxon>
        <taxon>Streptophyta</taxon>
        <taxon>Embryophyta</taxon>
        <taxon>Tracheophyta</taxon>
        <taxon>Spermatophyta</taxon>
        <taxon>Magnoliopsida</taxon>
        <taxon>eudicotyledons</taxon>
        <taxon>Gunneridae</taxon>
        <taxon>Pentapetalae</taxon>
        <taxon>asterids</taxon>
        <taxon>lamiids</taxon>
        <taxon>Solanales</taxon>
        <taxon>Solanaceae</taxon>
        <taxon>Solanoideae</taxon>
        <taxon>Capsiceae</taxon>
        <taxon>Capsicum</taxon>
    </lineage>
</organism>
<dbReference type="GO" id="GO:0008194">
    <property type="term" value="F:UDP-glycosyltransferase activity"/>
    <property type="evidence" value="ECO:0007669"/>
    <property type="project" value="UniProtKB-ARBA"/>
</dbReference>
<evidence type="ECO:0000313" key="2">
    <source>
        <dbReference type="Proteomes" id="UP000222542"/>
    </source>
</evidence>
<reference evidence="1 2" key="1">
    <citation type="journal article" date="2014" name="Nat. Genet.">
        <title>Genome sequence of the hot pepper provides insights into the evolution of pungency in Capsicum species.</title>
        <authorList>
            <person name="Kim S."/>
            <person name="Park M."/>
            <person name="Yeom S.I."/>
            <person name="Kim Y.M."/>
            <person name="Lee J.M."/>
            <person name="Lee H.A."/>
            <person name="Seo E."/>
            <person name="Choi J."/>
            <person name="Cheong K."/>
            <person name="Kim K.T."/>
            <person name="Jung K."/>
            <person name="Lee G.W."/>
            <person name="Oh S.K."/>
            <person name="Bae C."/>
            <person name="Kim S.B."/>
            <person name="Lee H.Y."/>
            <person name="Kim S.Y."/>
            <person name="Kim M.S."/>
            <person name="Kang B.C."/>
            <person name="Jo Y.D."/>
            <person name="Yang H.B."/>
            <person name="Jeong H.J."/>
            <person name="Kang W.H."/>
            <person name="Kwon J.K."/>
            <person name="Shin C."/>
            <person name="Lim J.Y."/>
            <person name="Park J.H."/>
            <person name="Huh J.H."/>
            <person name="Kim J.S."/>
            <person name="Kim B.D."/>
            <person name="Cohen O."/>
            <person name="Paran I."/>
            <person name="Suh M.C."/>
            <person name="Lee S.B."/>
            <person name="Kim Y.K."/>
            <person name="Shin Y."/>
            <person name="Noh S.J."/>
            <person name="Park J."/>
            <person name="Seo Y.S."/>
            <person name="Kwon S.Y."/>
            <person name="Kim H.A."/>
            <person name="Park J.M."/>
            <person name="Kim H.J."/>
            <person name="Choi S.B."/>
            <person name="Bosland P.W."/>
            <person name="Reeves G."/>
            <person name="Jo S.H."/>
            <person name="Lee B.W."/>
            <person name="Cho H.T."/>
            <person name="Choi H.S."/>
            <person name="Lee M.S."/>
            <person name="Yu Y."/>
            <person name="Do Choi Y."/>
            <person name="Park B.S."/>
            <person name="van Deynze A."/>
            <person name="Ashrafi H."/>
            <person name="Hill T."/>
            <person name="Kim W.T."/>
            <person name="Pai H.S."/>
            <person name="Ahn H.K."/>
            <person name="Yeam I."/>
            <person name="Giovannoni J.J."/>
            <person name="Rose J.K."/>
            <person name="Sorensen I."/>
            <person name="Lee S.J."/>
            <person name="Kim R.W."/>
            <person name="Choi I.Y."/>
            <person name="Choi B.S."/>
            <person name="Lim J.S."/>
            <person name="Lee Y.H."/>
            <person name="Choi D."/>
        </authorList>
    </citation>
    <scope>NUCLEOTIDE SEQUENCE [LARGE SCALE GENOMIC DNA]</scope>
    <source>
        <strain evidence="2">cv. CM334</strain>
    </source>
</reference>
<accession>A0A2G2Y5V4</accession>
<proteinExistence type="predicted"/>
<protein>
    <submittedName>
        <fullName evidence="1">Uncharacterized protein</fullName>
    </submittedName>
</protein>
<comment type="caution">
    <text evidence="1">The sequence shown here is derived from an EMBL/GenBank/DDBJ whole genome shotgun (WGS) entry which is preliminary data.</text>
</comment>
<dbReference type="PANTHER" id="PTHR48044">
    <property type="entry name" value="GLYCOSYLTRANSFERASE"/>
    <property type="match status" value="1"/>
</dbReference>
<dbReference type="Gene3D" id="3.40.50.2000">
    <property type="entry name" value="Glycogen Phosphorylase B"/>
    <property type="match status" value="1"/>
</dbReference>
<dbReference type="SUPFAM" id="SSF53756">
    <property type="entry name" value="UDP-Glycosyltransferase/glycogen phosphorylase"/>
    <property type="match status" value="1"/>
</dbReference>
<dbReference type="PANTHER" id="PTHR48044:SF39">
    <property type="entry name" value="GLYCOSYLTRANSFERASE"/>
    <property type="match status" value="1"/>
</dbReference>